<dbReference type="Pfam" id="PF13191">
    <property type="entry name" value="AAA_16"/>
    <property type="match status" value="1"/>
</dbReference>
<dbReference type="SUPFAM" id="SSF52540">
    <property type="entry name" value="P-loop containing nucleoside triphosphate hydrolases"/>
    <property type="match status" value="1"/>
</dbReference>
<evidence type="ECO:0000259" key="3">
    <source>
        <dbReference type="PROSITE" id="PS50043"/>
    </source>
</evidence>
<dbReference type="InterPro" id="IPR016032">
    <property type="entry name" value="Sig_transdc_resp-reg_C-effctor"/>
</dbReference>
<comment type="caution">
    <text evidence="4">The sequence shown here is derived from an EMBL/GenBank/DDBJ whole genome shotgun (WGS) entry which is preliminary data.</text>
</comment>
<dbReference type="InterPro" id="IPR027417">
    <property type="entry name" value="P-loop_NTPase"/>
</dbReference>
<accession>A0ABP9EQU6</accession>
<feature type="compositionally biased region" description="Gly residues" evidence="2">
    <location>
        <begin position="441"/>
        <end position="450"/>
    </location>
</feature>
<name>A0ABP9EQU6_9ACTN</name>
<gene>
    <name evidence="4" type="ORF">GCM10023235_72370</name>
</gene>
<dbReference type="InterPro" id="IPR039420">
    <property type="entry name" value="WalR-like"/>
</dbReference>
<dbReference type="PROSITE" id="PS50043">
    <property type="entry name" value="HTH_LUXR_2"/>
    <property type="match status" value="1"/>
</dbReference>
<evidence type="ECO:0000313" key="5">
    <source>
        <dbReference type="Proteomes" id="UP001501752"/>
    </source>
</evidence>
<dbReference type="RefSeq" id="WP_345701148.1">
    <property type="nucleotide sequence ID" value="NZ_BAABIS010000001.1"/>
</dbReference>
<evidence type="ECO:0000256" key="1">
    <source>
        <dbReference type="ARBA" id="ARBA00023125"/>
    </source>
</evidence>
<feature type="region of interest" description="Disordered" evidence="2">
    <location>
        <begin position="437"/>
        <end position="459"/>
    </location>
</feature>
<evidence type="ECO:0000313" key="4">
    <source>
        <dbReference type="EMBL" id="GAA4881547.1"/>
    </source>
</evidence>
<keyword evidence="1" id="KW-0238">DNA-binding</keyword>
<dbReference type="InterPro" id="IPR036388">
    <property type="entry name" value="WH-like_DNA-bd_sf"/>
</dbReference>
<evidence type="ECO:0000256" key="2">
    <source>
        <dbReference type="SAM" id="MobiDB-lite"/>
    </source>
</evidence>
<dbReference type="SUPFAM" id="SSF46894">
    <property type="entry name" value="C-terminal effector domain of the bipartite response regulators"/>
    <property type="match status" value="1"/>
</dbReference>
<reference evidence="5" key="1">
    <citation type="journal article" date="2019" name="Int. J. Syst. Evol. Microbiol.">
        <title>The Global Catalogue of Microorganisms (GCM) 10K type strain sequencing project: providing services to taxonomists for standard genome sequencing and annotation.</title>
        <authorList>
            <consortium name="The Broad Institute Genomics Platform"/>
            <consortium name="The Broad Institute Genome Sequencing Center for Infectious Disease"/>
            <person name="Wu L."/>
            <person name="Ma J."/>
        </authorList>
    </citation>
    <scope>NUCLEOTIDE SEQUENCE [LARGE SCALE GENOMIC DNA]</scope>
    <source>
        <strain evidence="5">JCM 13006</strain>
    </source>
</reference>
<dbReference type="Proteomes" id="UP001501752">
    <property type="component" value="Unassembled WGS sequence"/>
</dbReference>
<dbReference type="CDD" id="cd06170">
    <property type="entry name" value="LuxR_C_like"/>
    <property type="match status" value="1"/>
</dbReference>
<dbReference type="Pfam" id="PF00196">
    <property type="entry name" value="GerE"/>
    <property type="match status" value="1"/>
</dbReference>
<feature type="region of interest" description="Disordered" evidence="2">
    <location>
        <begin position="1049"/>
        <end position="1073"/>
    </location>
</feature>
<dbReference type="InterPro" id="IPR041664">
    <property type="entry name" value="AAA_16"/>
</dbReference>
<dbReference type="InterPro" id="IPR000792">
    <property type="entry name" value="Tscrpt_reg_LuxR_C"/>
</dbReference>
<dbReference type="SMART" id="SM00421">
    <property type="entry name" value="HTH_LUXR"/>
    <property type="match status" value="1"/>
</dbReference>
<sequence>MSIAPVRSSHDLPRTLPAGREAEYRHLAQALDRCEAGVGTVVALHGSVGSGRSELLYSFSDVAAERGATVLMGTGSPLERDFPLGLARQLLQSAPLDPTEEAAAETLLAQGAVEAARRARTAGPGSAEGLEGRLGQPTLEGLFGLVRGLAARGPVLIAVDDRQDADPQSLEFLLYLVRRTRNSGVLTVLSSRETMTPPNPFFEVELARQPHHRQVRLDVLSRELVEQLVRERFGAVAAARTGRAAHELTGGNPLLVHALMDDQERAGAPADLVAGEGYRRGLMHCLHRIDPLALRYARGVAVLGAAASPALLAELLLLPAEALPRALYLLHAAGLFRDGGFRHVSAAGDLLAAMRPEELASLHERAARLLSAAGAEPRAVAGHTRAAEGYRRPPWYAGAAGEDELPSGSAEPESAVAAVQVAAVQVAAVQVAGPPVAADGAGDGGGGDLRVGGSAEPRTVAVPGDARAYAAGPPVGRGTEAPAAYASVVSGAGAAHGDAVAFRCVPSLPGTVGDGAGALRHELKEIRHLFWQGRAEDGVAALERFEAGAGNAGASAGLRTWLGYWYPSLLPARAAGGAEAPGGMRLLAGLLAGTVAVGEAVVRAEALLRDGRPGQRGVEGPGMEALSAALTVLLYADRADRAAHWCGVLSERGTLRCGTPWQALYSALRAEAALRQGDLRTADEAARAAFAQVTPDAWGVAVGLPLSTMVAARTALGLHQDAARFLELAVPDGMARTPGGLHLRYARAGHLLAVGRAKEALGEYRACGDTMARWGLEHLPAMAPWRLGAARAQLALGRPQAAAFLADQQLARLGEAGPLRLRGQALWIRAAAGERAERTALLEQAVELLEEAGAEADLAGALAELSQAQRTDGDPGGARLTDRRLRRSPALSVVPALVQAAVAQPAAGPSVLARPQGADPAVVHPALGHPALAQAVVHSPVAHPAVAHAVVAGPAVEPQTPAPPMPGPQAVAHPAVAHPALAQAVVHSPVAHPAVAHAVVAGPAVEPQTPAPPMPGPQAVAHPAFAHPAVAYQTFAPPAVAQQAVAHPVPVHPGAPQPPAGARPAAGPPAEGLSDAERRVVELAVRGLSNRDIARKLFITVSTVEQHLTKVYRKLGVRRRVDLAAVVGGADGGAGASAGGSGVGVPFGLGARGTTGVA</sequence>
<dbReference type="Gene3D" id="1.10.10.10">
    <property type="entry name" value="Winged helix-like DNA-binding domain superfamily/Winged helix DNA-binding domain"/>
    <property type="match status" value="1"/>
</dbReference>
<dbReference type="PANTHER" id="PTHR43214:SF43">
    <property type="entry name" value="TWO-COMPONENT RESPONSE REGULATOR"/>
    <property type="match status" value="1"/>
</dbReference>
<dbReference type="PANTHER" id="PTHR43214">
    <property type="entry name" value="TWO-COMPONENT RESPONSE REGULATOR"/>
    <property type="match status" value="1"/>
</dbReference>
<dbReference type="EMBL" id="BAABIS010000001">
    <property type="protein sequence ID" value="GAA4881547.1"/>
    <property type="molecule type" value="Genomic_DNA"/>
</dbReference>
<feature type="domain" description="HTH luxR-type" evidence="3">
    <location>
        <begin position="1066"/>
        <end position="1131"/>
    </location>
</feature>
<protein>
    <recommendedName>
        <fullName evidence="3">HTH luxR-type domain-containing protein</fullName>
    </recommendedName>
</protein>
<keyword evidence="5" id="KW-1185">Reference proteome</keyword>
<proteinExistence type="predicted"/>
<dbReference type="PRINTS" id="PR00038">
    <property type="entry name" value="HTHLUXR"/>
</dbReference>
<organism evidence="4 5">
    <name type="scientific">Kitasatospora terrestris</name>
    <dbReference type="NCBI Taxonomy" id="258051"/>
    <lineage>
        <taxon>Bacteria</taxon>
        <taxon>Bacillati</taxon>
        <taxon>Actinomycetota</taxon>
        <taxon>Actinomycetes</taxon>
        <taxon>Kitasatosporales</taxon>
        <taxon>Streptomycetaceae</taxon>
        <taxon>Kitasatospora</taxon>
    </lineage>
</organism>
<feature type="compositionally biased region" description="Pro residues" evidence="2">
    <location>
        <begin position="1050"/>
        <end position="1061"/>
    </location>
</feature>